<proteinExistence type="predicted"/>
<name>T0JBS8_9BACT</name>
<dbReference type="AlphaFoldDB" id="T0JBS8"/>
<sequence length="257" mass="30748">MYTFIQKLNRAEARFLAQVISQVEISDAKFKCYIINKRDFTSKLDFGEFLSKTLEVKEKDSVFFTSYFTTLEVQNDFYRVFISEKLKPYFANLNKNYDVDSLEALFAQEDKNAIVKKTKTVDANSDEFNLKIKRVVAFFDQERKKLQRNFIRKEYRNMDAEYMLRLHLKETNRTPEMFYDAIRWLFSNNPKAAFHRDYIMNIAKLIEHYNTLEHQAMHSKEALEFNEEAQTWANIYKKQGMDDAEIIEKLREAGFIK</sequence>
<protein>
    <submittedName>
        <fullName evidence="1">Uncharacterized protein</fullName>
    </submittedName>
</protein>
<gene>
    <name evidence="1" type="ORF">M947_11635</name>
</gene>
<organism evidence="1 2">
    <name type="scientific">Sulfurimonas hongkongensis</name>
    <dbReference type="NCBI Taxonomy" id="1172190"/>
    <lineage>
        <taxon>Bacteria</taxon>
        <taxon>Pseudomonadati</taxon>
        <taxon>Campylobacterota</taxon>
        <taxon>Epsilonproteobacteria</taxon>
        <taxon>Campylobacterales</taxon>
        <taxon>Sulfurimonadaceae</taxon>
        <taxon>Sulfurimonas</taxon>
    </lineage>
</organism>
<comment type="caution">
    <text evidence="1">The sequence shown here is derived from an EMBL/GenBank/DDBJ whole genome shotgun (WGS) entry which is preliminary data.</text>
</comment>
<reference evidence="1 2" key="1">
    <citation type="submission" date="2013-07" db="EMBL/GenBank/DDBJ databases">
        <title>Sulfurimonas hongkongensis AST-10 Genome Sequencing.</title>
        <authorList>
            <person name="Cai L."/>
            <person name="Zhang T."/>
        </authorList>
    </citation>
    <scope>NUCLEOTIDE SEQUENCE [LARGE SCALE GENOMIC DNA]</scope>
    <source>
        <strain evidence="1 2">AST-10</strain>
    </source>
</reference>
<evidence type="ECO:0000313" key="1">
    <source>
        <dbReference type="EMBL" id="EQB34282.1"/>
    </source>
</evidence>
<dbReference type="PATRIC" id="fig|1172190.3.peg.2240"/>
<dbReference type="Proteomes" id="UP000015520">
    <property type="component" value="Unassembled WGS sequence"/>
</dbReference>
<dbReference type="RefSeq" id="WP_021288558.1">
    <property type="nucleotide sequence ID" value="NZ_AUPZ01000023.1"/>
</dbReference>
<dbReference type="EMBL" id="AUPZ01000023">
    <property type="protein sequence ID" value="EQB34282.1"/>
    <property type="molecule type" value="Genomic_DNA"/>
</dbReference>
<evidence type="ECO:0000313" key="2">
    <source>
        <dbReference type="Proteomes" id="UP000015520"/>
    </source>
</evidence>
<dbReference type="STRING" id="1172190.M947_11635"/>
<accession>T0JBS8</accession>
<keyword evidence="2" id="KW-1185">Reference proteome</keyword>